<dbReference type="SMART" id="SM00248">
    <property type="entry name" value="ANK"/>
    <property type="match status" value="5"/>
</dbReference>
<dbReference type="InterPro" id="IPR052050">
    <property type="entry name" value="SecEffector_AnkRepeat"/>
</dbReference>
<feature type="compositionally biased region" description="Acidic residues" evidence="1">
    <location>
        <begin position="710"/>
        <end position="735"/>
    </location>
</feature>
<reference evidence="2" key="2">
    <citation type="submission" date="2019-06" db="EMBL/GenBank/DDBJ databases">
        <title>Genomics analysis of Aphanomyces spp. identifies a new class of oomycete effector associated with host adaptation.</title>
        <authorList>
            <person name="Gaulin E."/>
        </authorList>
    </citation>
    <scope>NUCLEOTIDE SEQUENCE</scope>
    <source>
        <strain evidence="2">CBS 578.67</strain>
    </source>
</reference>
<dbReference type="PANTHER" id="PTHR46586:SF3">
    <property type="entry name" value="ANKYRIN REPEAT-CONTAINING PROTEIN"/>
    <property type="match status" value="1"/>
</dbReference>
<organism evidence="3 4">
    <name type="scientific">Aphanomyces stellatus</name>
    <dbReference type="NCBI Taxonomy" id="120398"/>
    <lineage>
        <taxon>Eukaryota</taxon>
        <taxon>Sar</taxon>
        <taxon>Stramenopiles</taxon>
        <taxon>Oomycota</taxon>
        <taxon>Saprolegniomycetes</taxon>
        <taxon>Saprolegniales</taxon>
        <taxon>Verrucalvaceae</taxon>
        <taxon>Aphanomyces</taxon>
    </lineage>
</organism>
<dbReference type="EMBL" id="VJMH01000185">
    <property type="protein sequence ID" value="KAF0718054.1"/>
    <property type="molecule type" value="Genomic_DNA"/>
</dbReference>
<proteinExistence type="predicted"/>
<dbReference type="Gene3D" id="1.25.40.20">
    <property type="entry name" value="Ankyrin repeat-containing domain"/>
    <property type="match status" value="2"/>
</dbReference>
<reference evidence="3 4" key="1">
    <citation type="submission" date="2019-03" db="EMBL/GenBank/DDBJ databases">
        <authorList>
            <person name="Gaulin E."/>
            <person name="Dumas B."/>
        </authorList>
    </citation>
    <scope>NUCLEOTIDE SEQUENCE [LARGE SCALE GENOMIC DNA]</scope>
    <source>
        <strain evidence="3">CBS 568.67</strain>
    </source>
</reference>
<dbReference type="Proteomes" id="UP000332933">
    <property type="component" value="Unassembled WGS sequence"/>
</dbReference>
<evidence type="ECO:0000313" key="3">
    <source>
        <dbReference type="EMBL" id="VFT79137.1"/>
    </source>
</evidence>
<dbReference type="EMBL" id="CAADRA010000185">
    <property type="protein sequence ID" value="VFT79137.1"/>
    <property type="molecule type" value="Genomic_DNA"/>
</dbReference>
<dbReference type="InterPro" id="IPR002110">
    <property type="entry name" value="Ankyrin_rpt"/>
</dbReference>
<gene>
    <name evidence="3" type="primary">Aste57867_1932</name>
    <name evidence="2" type="ORF">As57867_001930</name>
    <name evidence="3" type="ORF">ASTE57867_1932</name>
</gene>
<evidence type="ECO:0000256" key="1">
    <source>
        <dbReference type="SAM" id="MobiDB-lite"/>
    </source>
</evidence>
<evidence type="ECO:0000313" key="2">
    <source>
        <dbReference type="EMBL" id="KAF0718054.1"/>
    </source>
</evidence>
<name>A0A485KBJ0_9STRA</name>
<dbReference type="InterPro" id="IPR036770">
    <property type="entry name" value="Ankyrin_rpt-contain_sf"/>
</dbReference>
<dbReference type="Pfam" id="PF12796">
    <property type="entry name" value="Ank_2"/>
    <property type="match status" value="1"/>
</dbReference>
<dbReference type="SUPFAM" id="SSF48403">
    <property type="entry name" value="Ankyrin repeat"/>
    <property type="match status" value="1"/>
</dbReference>
<protein>
    <submittedName>
        <fullName evidence="3">Aste57867_1932 protein</fullName>
    </submittedName>
</protein>
<keyword evidence="4" id="KW-1185">Reference proteome</keyword>
<sequence length="769" mass="84781">MPQSMPLYALVLANHGLFLTITSFQDGVDMAIRDRYHHAATLVFFEPESSFSDSVYILPPTFPPLVNAPPPDAWMRIQLSVKDLCLHPCHRDTRLPLHLAIFEGNLDVVQRILAYRPRLLSRGALGCAVRMGHMYLVEYFISLNLSSTTHDEDSATHACAHGHGDNVEALLDMAAFRNDLPLMHLLHDHSFGPATSLAMDYAIAHGHVGIVRFLHEHGMPGPSEWKLWDAAVANGHVDVLEYLFDHRTDGFTGPMLPSAARNHQWPMLQCLVWRLPNEQTTLNTWQDVALAGNVAMLDFLLAERGVKGSLGCWGDVAALGESHMPVLQWLQRVHGRPGRLHRRVGVTSMVVVEFLYRVGTPLRKVLPLALPVAMFLYAHGTTTFSVRQITAAAQHGAVNIVQFIHANAPRSKFTKRAMNVAAAAGHLDMVQFLHVNRHEGCTHHALDDAAGNGHLAVVQFLVQHRTEGGSTAAMDKAAAAGHIDVVEYLYNHTTRGCTQAAVSEAALGGHVDVVHFLGRHRVEGCTGEVFTSLLAPCNVAIPFDAAIMRILYGYFPQPIEMPGFPTLGVDNALDAAGAACLQWLFDQEAQLSDVVQVLQLAADFGHPSLAKYIVQHRLVNASEVTQAMRRALHRNNVETLRGLWDAGKGWVETQTRLRQGRYIVAGLDGGCMYSGPWGNFRAVLEREFHADELCVPIQNMYAYVDVESDEGDSDVYEGDGEEEEEEDVGYEDDEETHQVDSVGVGGFADDEEIDIYSLEGFVQRSCGTC</sequence>
<dbReference type="PANTHER" id="PTHR46586">
    <property type="entry name" value="ANKYRIN REPEAT-CONTAINING PROTEIN"/>
    <property type="match status" value="1"/>
</dbReference>
<dbReference type="AlphaFoldDB" id="A0A485KBJ0"/>
<accession>A0A485KBJ0</accession>
<evidence type="ECO:0000313" key="4">
    <source>
        <dbReference type="Proteomes" id="UP000332933"/>
    </source>
</evidence>
<feature type="region of interest" description="Disordered" evidence="1">
    <location>
        <begin position="710"/>
        <end position="743"/>
    </location>
</feature>